<protein>
    <recommendedName>
        <fullName evidence="3">PAAR motif-containing protein</fullName>
    </recommendedName>
</protein>
<comment type="caution">
    <text evidence="1">The sequence shown here is derived from an EMBL/GenBank/DDBJ whole genome shotgun (WGS) entry which is preliminary data.</text>
</comment>
<gene>
    <name evidence="1" type="ORF">SAMN04490188_0339</name>
</gene>
<evidence type="ECO:0000313" key="1">
    <source>
        <dbReference type="EMBL" id="SEC91866.1"/>
    </source>
</evidence>
<evidence type="ECO:0008006" key="3">
    <source>
        <dbReference type="Google" id="ProtNLM"/>
    </source>
</evidence>
<reference evidence="1 2" key="1">
    <citation type="submission" date="2016-10" db="EMBL/GenBank/DDBJ databases">
        <authorList>
            <person name="Varghese N."/>
            <person name="Submissions S."/>
        </authorList>
    </citation>
    <scope>NUCLEOTIDE SEQUENCE [LARGE SCALE GENOMIC DNA]</scope>
    <source>
        <strain evidence="1 2">BS3780</strain>
    </source>
</reference>
<keyword evidence="2" id="KW-1185">Reference proteome</keyword>
<sequence length="178" mass="19645">MHSSLDAPYTNEISHEALRHLDDLYLEPRQLEGYGEEVAAFMSRQKAFVEAHPPIAIYRVATEGSQTRNGGTIQQVVSSSLTFTLDNGWKVRAAQKGDEVVYADGSTARIITGAGKNNSNIALVGSRLSNGDEIINTLQRRFMIIVREGVPMAEDFLPGLRLAEVHRLHSNAVKENIQ</sequence>
<dbReference type="RefSeq" id="WP_018603457.1">
    <property type="nucleotide sequence ID" value="NZ_FNTT01000001.1"/>
</dbReference>
<dbReference type="Proteomes" id="UP000183915">
    <property type="component" value="Unassembled WGS sequence"/>
</dbReference>
<evidence type="ECO:0000313" key="2">
    <source>
        <dbReference type="Proteomes" id="UP000183915"/>
    </source>
</evidence>
<organism evidence="1 2">
    <name type="scientific">Pseudomonas kilonensis</name>
    <dbReference type="NCBI Taxonomy" id="132476"/>
    <lineage>
        <taxon>Bacteria</taxon>
        <taxon>Pseudomonadati</taxon>
        <taxon>Pseudomonadota</taxon>
        <taxon>Gammaproteobacteria</taxon>
        <taxon>Pseudomonadales</taxon>
        <taxon>Pseudomonadaceae</taxon>
        <taxon>Pseudomonas</taxon>
    </lineage>
</organism>
<dbReference type="EMBL" id="FNTT01000001">
    <property type="protein sequence ID" value="SEC91866.1"/>
    <property type="molecule type" value="Genomic_DNA"/>
</dbReference>
<proteinExistence type="predicted"/>
<accession>A0ABY0Y4F3</accession>
<name>A0ABY0Y4F3_9PSED</name>